<accession>A0ABT2A2F0</accession>
<dbReference type="Proteomes" id="UP001205560">
    <property type="component" value="Unassembled WGS sequence"/>
</dbReference>
<comment type="caution">
    <text evidence="1">The sequence shown here is derived from an EMBL/GenBank/DDBJ whole genome shotgun (WGS) entry which is preliminary data.</text>
</comment>
<protein>
    <submittedName>
        <fullName evidence="1">Uncharacterized protein</fullName>
    </submittedName>
</protein>
<name>A0ABT2A2F0_9BURK</name>
<evidence type="ECO:0000313" key="1">
    <source>
        <dbReference type="EMBL" id="MCS0588252.1"/>
    </source>
</evidence>
<organism evidence="1 2">
    <name type="scientific">Massilia norwichensis</name>
    <dbReference type="NCBI Taxonomy" id="1442366"/>
    <lineage>
        <taxon>Bacteria</taxon>
        <taxon>Pseudomonadati</taxon>
        <taxon>Pseudomonadota</taxon>
        <taxon>Betaproteobacteria</taxon>
        <taxon>Burkholderiales</taxon>
        <taxon>Oxalobacteraceae</taxon>
        <taxon>Telluria group</taxon>
        <taxon>Massilia</taxon>
    </lineage>
</organism>
<dbReference type="EMBL" id="JANUGX010000003">
    <property type="protein sequence ID" value="MCS0588252.1"/>
    <property type="molecule type" value="Genomic_DNA"/>
</dbReference>
<reference evidence="1 2" key="1">
    <citation type="submission" date="2022-08" db="EMBL/GenBank/DDBJ databases">
        <title>Reclassification of Massilia species as members of the genera Telluria, Duganella, Pseudoduganella, Mokoshia gen. nov. and Zemynaea gen. nov. using orthogonal and non-orthogonal genome-based approaches.</title>
        <authorList>
            <person name="Bowman J.P."/>
        </authorList>
    </citation>
    <scope>NUCLEOTIDE SEQUENCE [LARGE SCALE GENOMIC DNA]</scope>
    <source>
        <strain evidence="1 2">LMG 28164</strain>
    </source>
</reference>
<proteinExistence type="predicted"/>
<sequence length="42" mass="4705">MSGDLSRLSFAVSLLRSTRRVIKQNLWVSVTGLLRLNKLSTS</sequence>
<dbReference type="RefSeq" id="WP_258844069.1">
    <property type="nucleotide sequence ID" value="NZ_JANUGX010000003.1"/>
</dbReference>
<evidence type="ECO:0000313" key="2">
    <source>
        <dbReference type="Proteomes" id="UP001205560"/>
    </source>
</evidence>
<gene>
    <name evidence="1" type="ORF">NX782_03430</name>
</gene>
<keyword evidence="2" id="KW-1185">Reference proteome</keyword>